<organism evidence="2 3">
    <name type="scientific">Pinibacter aurantiacus</name>
    <dbReference type="NCBI Taxonomy" id="2851599"/>
    <lineage>
        <taxon>Bacteria</taxon>
        <taxon>Pseudomonadati</taxon>
        <taxon>Bacteroidota</taxon>
        <taxon>Chitinophagia</taxon>
        <taxon>Chitinophagales</taxon>
        <taxon>Chitinophagaceae</taxon>
        <taxon>Pinibacter</taxon>
    </lineage>
</organism>
<evidence type="ECO:0000313" key="3">
    <source>
        <dbReference type="Proteomes" id="UP000812270"/>
    </source>
</evidence>
<proteinExistence type="predicted"/>
<dbReference type="PANTHER" id="PTHR10859">
    <property type="entry name" value="GLYCOSYL TRANSFERASE"/>
    <property type="match status" value="1"/>
</dbReference>
<sequence>MSSKDISFVLPLYKPNPNWHHRFLENVTKTRAIFPESVNIEFVIVNDGFETPELLNLFEVISETDPSMTFISYAENMGKGYALRTGVENASAPYVVLTDFDFPYEHEDLLKMYVDLQKGYEVVTGKRNHTYYKKLPVKRWLISKGCSWLNRNFLSLHINDTQSGIKAFNEAGKNAFLSTTINRFLIDTEFLQLVTYRNLRIKVNEVSLRDNVEFSNMRYEVLKTELKNFVQLVKQRRRFDREKNMSTVVQAEQLSDIIA</sequence>
<comment type="caution">
    <text evidence="2">The sequence shown here is derived from an EMBL/GenBank/DDBJ whole genome shotgun (WGS) entry which is preliminary data.</text>
</comment>
<dbReference type="Pfam" id="PF00535">
    <property type="entry name" value="Glycos_transf_2"/>
    <property type="match status" value="1"/>
</dbReference>
<reference evidence="2" key="1">
    <citation type="submission" date="2021-06" db="EMBL/GenBank/DDBJ databases">
        <authorList>
            <person name="Huq M.A."/>
        </authorList>
    </citation>
    <scope>NUCLEOTIDE SEQUENCE</scope>
    <source>
        <strain evidence="2">MAH-26</strain>
    </source>
</reference>
<evidence type="ECO:0000259" key="1">
    <source>
        <dbReference type="Pfam" id="PF00535"/>
    </source>
</evidence>
<evidence type="ECO:0000313" key="2">
    <source>
        <dbReference type="EMBL" id="MBV4357010.1"/>
    </source>
</evidence>
<dbReference type="EMBL" id="JAHSPG010000003">
    <property type="protein sequence ID" value="MBV4357010.1"/>
    <property type="molecule type" value="Genomic_DNA"/>
</dbReference>
<protein>
    <submittedName>
        <fullName evidence="2">Glycosyltransferase family 2 protein</fullName>
    </submittedName>
</protein>
<accession>A0A9E2SBS8</accession>
<gene>
    <name evidence="2" type="ORF">KTO63_07640</name>
</gene>
<dbReference type="AlphaFoldDB" id="A0A9E2SBS8"/>
<dbReference type="PANTHER" id="PTHR10859:SF91">
    <property type="entry name" value="DOLICHYL-PHOSPHATE BETA-GLUCOSYLTRANSFERASE"/>
    <property type="match status" value="1"/>
</dbReference>
<dbReference type="GO" id="GO:0006487">
    <property type="term" value="P:protein N-linked glycosylation"/>
    <property type="evidence" value="ECO:0007669"/>
    <property type="project" value="TreeGrafter"/>
</dbReference>
<feature type="domain" description="Glycosyltransferase 2-like" evidence="1">
    <location>
        <begin position="11"/>
        <end position="139"/>
    </location>
</feature>
<dbReference type="RefSeq" id="WP_217790636.1">
    <property type="nucleotide sequence ID" value="NZ_JAHSPG010000003.1"/>
</dbReference>
<keyword evidence="3" id="KW-1185">Reference proteome</keyword>
<dbReference type="CDD" id="cd04179">
    <property type="entry name" value="DPM_DPG-synthase_like"/>
    <property type="match status" value="1"/>
</dbReference>
<dbReference type="Proteomes" id="UP000812270">
    <property type="component" value="Unassembled WGS sequence"/>
</dbReference>
<name>A0A9E2SBS8_9BACT</name>
<dbReference type="InterPro" id="IPR001173">
    <property type="entry name" value="Glyco_trans_2-like"/>
</dbReference>